<dbReference type="InterPro" id="IPR017441">
    <property type="entry name" value="Protein_kinase_ATP_BS"/>
</dbReference>
<feature type="binding site" evidence="7">
    <location>
        <position position="916"/>
    </location>
    <ligand>
        <name>ATP</name>
        <dbReference type="ChEBI" id="CHEBI:30616"/>
    </ligand>
</feature>
<dbReference type="Proteomes" id="UP000294933">
    <property type="component" value="Unassembled WGS sequence"/>
</dbReference>
<comment type="similarity">
    <text evidence="1">Belongs to the protein kinase superfamily. STE Ser/Thr protein kinase family. MAP kinase kinase kinase subfamily.</text>
</comment>
<feature type="domain" description="Protein kinase" evidence="9">
    <location>
        <begin position="887"/>
        <end position="1165"/>
    </location>
</feature>
<dbReference type="InterPro" id="IPR011009">
    <property type="entry name" value="Kinase-like_dom_sf"/>
</dbReference>
<accession>A0A4Y7QMK0</accession>
<dbReference type="Gene3D" id="1.10.510.10">
    <property type="entry name" value="Transferase(Phosphotransferase) domain 1"/>
    <property type="match status" value="1"/>
</dbReference>
<dbReference type="OrthoDB" id="1043025at2759"/>
<dbReference type="AlphaFoldDB" id="A0A4Y7QMK0"/>
<dbReference type="EMBL" id="ML170157">
    <property type="protein sequence ID" value="TDL28867.1"/>
    <property type="molecule type" value="Genomic_DNA"/>
</dbReference>
<dbReference type="VEuPathDB" id="FungiDB:BD410DRAFT_760578"/>
<dbReference type="PROSITE" id="PS00108">
    <property type="entry name" value="PROTEIN_KINASE_ST"/>
    <property type="match status" value="1"/>
</dbReference>
<keyword evidence="3" id="KW-0808">Transferase</keyword>
<feature type="region of interest" description="Disordered" evidence="8">
    <location>
        <begin position="1178"/>
        <end position="1198"/>
    </location>
</feature>
<gene>
    <name evidence="10" type="ORF">BD410DRAFT_760578</name>
</gene>
<evidence type="ECO:0000256" key="3">
    <source>
        <dbReference type="ARBA" id="ARBA00022679"/>
    </source>
</evidence>
<keyword evidence="6 7" id="KW-0067">ATP-binding</keyword>
<evidence type="ECO:0000256" key="8">
    <source>
        <dbReference type="SAM" id="MobiDB-lite"/>
    </source>
</evidence>
<evidence type="ECO:0000256" key="6">
    <source>
        <dbReference type="ARBA" id="ARBA00022840"/>
    </source>
</evidence>
<feature type="region of interest" description="Disordered" evidence="8">
    <location>
        <begin position="1215"/>
        <end position="1238"/>
    </location>
</feature>
<evidence type="ECO:0000256" key="2">
    <source>
        <dbReference type="ARBA" id="ARBA00022527"/>
    </source>
</evidence>
<keyword evidence="2" id="KW-0723">Serine/threonine-protein kinase</keyword>
<evidence type="ECO:0000313" key="11">
    <source>
        <dbReference type="Proteomes" id="UP000294933"/>
    </source>
</evidence>
<keyword evidence="11" id="KW-1185">Reference proteome</keyword>
<dbReference type="PANTHER" id="PTHR48016:SF32">
    <property type="entry name" value="MITOGEN-ACTIVATED PROTEIN KINASE KINASE KINASE 4"/>
    <property type="match status" value="1"/>
</dbReference>
<protein>
    <recommendedName>
        <fullName evidence="9">Protein kinase domain-containing protein</fullName>
    </recommendedName>
</protein>
<keyword evidence="4 7" id="KW-0547">Nucleotide-binding</keyword>
<dbReference type="InterPro" id="IPR050538">
    <property type="entry name" value="MAP_kinase_kinase_kinase"/>
</dbReference>
<dbReference type="Pfam" id="PF00069">
    <property type="entry name" value="Pkinase"/>
    <property type="match status" value="1"/>
</dbReference>
<dbReference type="STRING" id="50990.A0A4Y7QMK0"/>
<evidence type="ECO:0000256" key="1">
    <source>
        <dbReference type="ARBA" id="ARBA00006529"/>
    </source>
</evidence>
<name>A0A4Y7QMK0_9AGAM</name>
<evidence type="ECO:0000256" key="5">
    <source>
        <dbReference type="ARBA" id="ARBA00022777"/>
    </source>
</evidence>
<dbReference type="SUPFAM" id="SSF56112">
    <property type="entry name" value="Protein kinase-like (PK-like)"/>
    <property type="match status" value="1"/>
</dbReference>
<dbReference type="PROSITE" id="PS50011">
    <property type="entry name" value="PROTEIN_KINASE_DOM"/>
    <property type="match status" value="1"/>
</dbReference>
<evidence type="ECO:0000256" key="7">
    <source>
        <dbReference type="PROSITE-ProRule" id="PRU10141"/>
    </source>
</evidence>
<dbReference type="GO" id="GO:0004674">
    <property type="term" value="F:protein serine/threonine kinase activity"/>
    <property type="evidence" value="ECO:0007669"/>
    <property type="project" value="UniProtKB-KW"/>
</dbReference>
<dbReference type="SMART" id="SM00220">
    <property type="entry name" value="S_TKc"/>
    <property type="match status" value="1"/>
</dbReference>
<organism evidence="10 11">
    <name type="scientific">Rickenella mellea</name>
    <dbReference type="NCBI Taxonomy" id="50990"/>
    <lineage>
        <taxon>Eukaryota</taxon>
        <taxon>Fungi</taxon>
        <taxon>Dikarya</taxon>
        <taxon>Basidiomycota</taxon>
        <taxon>Agaricomycotina</taxon>
        <taxon>Agaricomycetes</taxon>
        <taxon>Hymenochaetales</taxon>
        <taxon>Rickenellaceae</taxon>
        <taxon>Rickenella</taxon>
    </lineage>
</organism>
<sequence length="1238" mass="141000">MLASVLDGDVLKSEKSRIQFALESSSDEANNRHVDVWIGIRAKLRRRKEDEERKRLDERRRRMVDPVIHEIMTFHVVNGPGSPSALQQVNAVLGRLDSVRSLYPNLKAFALDKPAISSTEFQARRDTLNSWSTVLSTLRQQINTLRKWTGSEALDPGRHGLHEHLDGSTFVERVLKEDSLQRTFEKGFLTTVHALIASARDTQVNLAALFKELNLPTFEEELVQLISFPTRLVQACLRVRLEYANKVRDPDILIIDQMLEDFRLTIGLACTLKRQYEAFRFPDPGGNWNPPSCISDDYDATLLEALNFFFKLIHWKLKSASKDIYFKETDVLEAQWATFNDVSLTVPGGAPLVAEQLCALTNKLLARVTTNFERQIRVPITSKDRAALIVTPTRRPHSPAYVNGLGFDFHNLLTEGSNKGRIMSDEQVVNWYAKVLESVRIRYRKLQRFARALSQRFSNAAEYTLENVNLDLFIAGLIETDHVLVYTQSFEEEGTYIVASRALRDRPETIRRILRDAYHVNELWGDGYRIARPDGTSDQDDDEYEDSGYLLILSPRSRFLWNGLVLVLPLSRIDFELKDNRVRIVADGPHLRLGLAKQLFTEVFLSVDEDGEPVAPFIPPLQCIFEQMAHLPPVNRELRKINSVTTRLAEDIVKSVHHVRRTLSGVPNCSELLESWYLFSSEHGQHAQKYMERPSWMKYNRLLIRLAISWVSFICDDCNPSDRKTFRWAVSALEFTLLRTKRNNILHLPDDQFELLRSKVASCMTLLISHFDILGARSTLEAKREREQQEEALRHMLTDENCADADEDFLRSYTPDHEEGSAMTSAWDRSIRRLREDVLRTLGHLDERRAGVGSDQRMIGRVLDNEKPEDRSLMFLASSSSNISIRWQQGRFIGAGAFGSVYMAVNLDSGSVMAVKEVRYQEVPGMPNLYKQIQDELRVMEMLHHPNVVEYYGIEVHRDKIYIFEEFCEGGSLAANLEVGRIADEHIVQVYTMQMLEGLSYLHSQGIVHRDIKPDNILLDHMGVLKFVDFGAAKVIAKNSRTIQRTRIAPGNPLPGAIGMNNSLTGTPMYMSPEVIKNDKRGRHGAMDIWSMGCVVLECATGRKPWSNLDNEWAIMFHIGVATQHPPLPEKGELSDMGINFIKQCLTIDPMKRPTAQELMDHPWMVQFMETLRSYEEEEMASGPHGDMPSEQDFQGATVARQAAIIEQKEVEAINCSSPEFATPPSDTPGTPGFDLTS</sequence>
<dbReference type="PROSITE" id="PS00107">
    <property type="entry name" value="PROTEIN_KINASE_ATP"/>
    <property type="match status" value="1"/>
</dbReference>
<dbReference type="InterPro" id="IPR000719">
    <property type="entry name" value="Prot_kinase_dom"/>
</dbReference>
<evidence type="ECO:0000259" key="9">
    <source>
        <dbReference type="PROSITE" id="PS50011"/>
    </source>
</evidence>
<dbReference type="GO" id="GO:0005524">
    <property type="term" value="F:ATP binding"/>
    <property type="evidence" value="ECO:0007669"/>
    <property type="project" value="UniProtKB-UniRule"/>
</dbReference>
<proteinExistence type="inferred from homology"/>
<reference evidence="10 11" key="1">
    <citation type="submission" date="2018-06" db="EMBL/GenBank/DDBJ databases">
        <title>A transcriptomic atlas of mushroom development highlights an independent origin of complex multicellularity.</title>
        <authorList>
            <consortium name="DOE Joint Genome Institute"/>
            <person name="Krizsan K."/>
            <person name="Almasi E."/>
            <person name="Merenyi Z."/>
            <person name="Sahu N."/>
            <person name="Viragh M."/>
            <person name="Koszo T."/>
            <person name="Mondo S."/>
            <person name="Kiss B."/>
            <person name="Balint B."/>
            <person name="Kues U."/>
            <person name="Barry K."/>
            <person name="Hegedus J.C."/>
            <person name="Henrissat B."/>
            <person name="Johnson J."/>
            <person name="Lipzen A."/>
            <person name="Ohm R."/>
            <person name="Nagy I."/>
            <person name="Pangilinan J."/>
            <person name="Yan J."/>
            <person name="Xiong Y."/>
            <person name="Grigoriev I.V."/>
            <person name="Hibbett D.S."/>
            <person name="Nagy L.G."/>
        </authorList>
    </citation>
    <scope>NUCLEOTIDE SEQUENCE [LARGE SCALE GENOMIC DNA]</scope>
    <source>
        <strain evidence="10 11">SZMC22713</strain>
    </source>
</reference>
<dbReference type="CDD" id="cd06626">
    <property type="entry name" value="STKc_MEKK4"/>
    <property type="match status" value="1"/>
</dbReference>
<dbReference type="InterPro" id="IPR008271">
    <property type="entry name" value="Ser/Thr_kinase_AS"/>
</dbReference>
<keyword evidence="5" id="KW-0418">Kinase</keyword>
<dbReference type="GO" id="GO:0038066">
    <property type="term" value="P:p38MAPK cascade"/>
    <property type="evidence" value="ECO:0007669"/>
    <property type="project" value="TreeGrafter"/>
</dbReference>
<evidence type="ECO:0000313" key="10">
    <source>
        <dbReference type="EMBL" id="TDL28867.1"/>
    </source>
</evidence>
<dbReference type="PANTHER" id="PTHR48016">
    <property type="entry name" value="MAP KINASE KINASE KINASE SSK2-RELATED-RELATED"/>
    <property type="match status" value="1"/>
</dbReference>
<evidence type="ECO:0000256" key="4">
    <source>
        <dbReference type="ARBA" id="ARBA00022741"/>
    </source>
</evidence>